<organism evidence="1 2">
    <name type="scientific">Halogranum rubrum</name>
    <dbReference type="NCBI Taxonomy" id="553466"/>
    <lineage>
        <taxon>Archaea</taxon>
        <taxon>Methanobacteriati</taxon>
        <taxon>Methanobacteriota</taxon>
        <taxon>Stenosarchaea group</taxon>
        <taxon>Halobacteria</taxon>
        <taxon>Halobacteriales</taxon>
        <taxon>Haloferacaceae</taxon>
    </lineage>
</organism>
<dbReference type="STRING" id="553466.SAMN04487950_2643"/>
<evidence type="ECO:0000313" key="1">
    <source>
        <dbReference type="EMBL" id="SFL13172.1"/>
    </source>
</evidence>
<dbReference type="AlphaFoldDB" id="A0A1I4F5B0"/>
<gene>
    <name evidence="1" type="ORF">SAMN04487950_2643</name>
</gene>
<name>A0A1I4F5B0_9EURY</name>
<proteinExistence type="predicted"/>
<accession>A0A1I4F5B0</accession>
<reference evidence="2" key="1">
    <citation type="submission" date="2016-10" db="EMBL/GenBank/DDBJ databases">
        <authorList>
            <person name="Varghese N."/>
            <person name="Submissions S."/>
        </authorList>
    </citation>
    <scope>NUCLEOTIDE SEQUENCE [LARGE SCALE GENOMIC DNA]</scope>
    <source>
        <strain evidence="2">CGMCC 1.7738</strain>
    </source>
</reference>
<evidence type="ECO:0000313" key="2">
    <source>
        <dbReference type="Proteomes" id="UP000199607"/>
    </source>
</evidence>
<dbReference type="EMBL" id="FOTC01000002">
    <property type="protein sequence ID" value="SFL13172.1"/>
    <property type="molecule type" value="Genomic_DNA"/>
</dbReference>
<sequence length="44" mass="4921">MSRPEQCPECGARDSLTTRYATGGGWRPIGYRCEKCGARLDKRS</sequence>
<protein>
    <recommendedName>
        <fullName evidence="3">Small CPxCG-related zinc finger protein</fullName>
    </recommendedName>
</protein>
<evidence type="ECO:0008006" key="3">
    <source>
        <dbReference type="Google" id="ProtNLM"/>
    </source>
</evidence>
<dbReference type="RefSeq" id="WP_281244186.1">
    <property type="nucleotide sequence ID" value="NZ_FOTC01000002.1"/>
</dbReference>
<keyword evidence="2" id="KW-1185">Reference proteome</keyword>
<dbReference type="Proteomes" id="UP000199607">
    <property type="component" value="Unassembled WGS sequence"/>
</dbReference>